<dbReference type="InterPro" id="IPR008587">
    <property type="entry name" value="FPP_plant"/>
</dbReference>
<dbReference type="OrthoDB" id="1926355at2759"/>
<comment type="similarity">
    <text evidence="1">Belongs to the FPP family.</text>
</comment>
<evidence type="ECO:0000313" key="5">
    <source>
        <dbReference type="Proteomes" id="UP000824120"/>
    </source>
</evidence>
<accession>A0A9J5ZH06</accession>
<dbReference type="PANTHER" id="PTHR31580:SF4">
    <property type="entry name" value="FILAMENT-LIKE PLANT PROTEIN 6"/>
    <property type="match status" value="1"/>
</dbReference>
<reference evidence="4 5" key="1">
    <citation type="submission" date="2020-09" db="EMBL/GenBank/DDBJ databases">
        <title>De no assembly of potato wild relative species, Solanum commersonii.</title>
        <authorList>
            <person name="Cho K."/>
        </authorList>
    </citation>
    <scope>NUCLEOTIDE SEQUENCE [LARGE SCALE GENOMIC DNA]</scope>
    <source>
        <strain evidence="4">LZ3.2</strain>
        <tissue evidence="4">Leaf</tissue>
    </source>
</reference>
<evidence type="ECO:0000256" key="3">
    <source>
        <dbReference type="SAM" id="Coils"/>
    </source>
</evidence>
<keyword evidence="5" id="KW-1185">Reference proteome</keyword>
<keyword evidence="2 3" id="KW-0175">Coiled coil</keyword>
<evidence type="ECO:0000256" key="1">
    <source>
        <dbReference type="ARBA" id="ARBA00005921"/>
    </source>
</evidence>
<dbReference type="EMBL" id="JACXVP010000004">
    <property type="protein sequence ID" value="KAG5612209.1"/>
    <property type="molecule type" value="Genomic_DNA"/>
</dbReference>
<sequence length="217" mass="24786">MRKIRNLKEEHEQKLHDVIQNKAKQFEKMKHEFEAKIANLDQQLLRSAAENSALSSSLQERSNMVIKLSEEKSQAEAEIEIFANKQHLERVKKIAKLEAECKRLRGLVRKKLLGPAALSQMKLEVESLGRHYGNSCVKKSQGRPSIVHKVQENEQLTEHLLAMEEETKMLKEALADRNSELQASRSICAKTSSKLQSLQAQLLNRKAHKSPPFDDSL</sequence>
<dbReference type="Pfam" id="PF05911">
    <property type="entry name" value="FPP"/>
    <property type="match status" value="2"/>
</dbReference>
<name>A0A9J5ZH06_SOLCO</name>
<gene>
    <name evidence="4" type="ORF">H5410_023490</name>
</gene>
<feature type="coiled-coil region" evidence="3">
    <location>
        <begin position="1"/>
        <end position="85"/>
    </location>
</feature>
<protein>
    <submittedName>
        <fullName evidence="4">Uncharacterized protein</fullName>
    </submittedName>
</protein>
<evidence type="ECO:0000313" key="4">
    <source>
        <dbReference type="EMBL" id="KAG5612209.1"/>
    </source>
</evidence>
<dbReference type="Proteomes" id="UP000824120">
    <property type="component" value="Chromosome 4"/>
</dbReference>
<comment type="caution">
    <text evidence="4">The sequence shown here is derived from an EMBL/GenBank/DDBJ whole genome shotgun (WGS) entry which is preliminary data.</text>
</comment>
<evidence type="ECO:0000256" key="2">
    <source>
        <dbReference type="ARBA" id="ARBA00023054"/>
    </source>
</evidence>
<dbReference type="PANTHER" id="PTHR31580">
    <property type="entry name" value="FILAMENT-LIKE PLANT PROTEIN 4"/>
    <property type="match status" value="1"/>
</dbReference>
<dbReference type="AlphaFoldDB" id="A0A9J5ZH06"/>
<organism evidence="4 5">
    <name type="scientific">Solanum commersonii</name>
    <name type="common">Commerson's wild potato</name>
    <name type="synonym">Commerson's nightshade</name>
    <dbReference type="NCBI Taxonomy" id="4109"/>
    <lineage>
        <taxon>Eukaryota</taxon>
        <taxon>Viridiplantae</taxon>
        <taxon>Streptophyta</taxon>
        <taxon>Embryophyta</taxon>
        <taxon>Tracheophyta</taxon>
        <taxon>Spermatophyta</taxon>
        <taxon>Magnoliopsida</taxon>
        <taxon>eudicotyledons</taxon>
        <taxon>Gunneridae</taxon>
        <taxon>Pentapetalae</taxon>
        <taxon>asterids</taxon>
        <taxon>lamiids</taxon>
        <taxon>Solanales</taxon>
        <taxon>Solanaceae</taxon>
        <taxon>Solanoideae</taxon>
        <taxon>Solaneae</taxon>
        <taxon>Solanum</taxon>
    </lineage>
</organism>
<proteinExistence type="inferred from homology"/>